<dbReference type="NCBIfam" id="TIGR00526">
    <property type="entry name" value="folB_dom"/>
    <property type="match status" value="1"/>
</dbReference>
<dbReference type="RefSeq" id="WP_376802388.1">
    <property type="nucleotide sequence ID" value="NZ_DBNB01000015.1"/>
</dbReference>
<dbReference type="SUPFAM" id="SSF55620">
    <property type="entry name" value="Tetrahydrobiopterin biosynthesis enzymes-like"/>
    <property type="match status" value="1"/>
</dbReference>
<evidence type="ECO:0000259" key="7">
    <source>
        <dbReference type="SMART" id="SM00905"/>
    </source>
</evidence>
<comment type="function">
    <text evidence="6">Catalyzes the conversion of 7,8-dihydroneopterin to 6-hydroxymethyl-7,8-dihydropterin.</text>
</comment>
<proteinExistence type="inferred from homology"/>
<dbReference type="InterPro" id="IPR043133">
    <property type="entry name" value="GTP-CH-I_C/QueF"/>
</dbReference>
<comment type="pathway">
    <text evidence="2 6">Cofactor biosynthesis; tetrahydrofolate biosynthesis; 2-amino-4-hydroxy-6-hydroxymethyl-7,8-dihydropteridine diphosphate from 7,8-dihydroneopterin triphosphate: step 3/4.</text>
</comment>
<dbReference type="Gene3D" id="3.30.1130.10">
    <property type="match status" value="1"/>
</dbReference>
<dbReference type="GO" id="GO:0005737">
    <property type="term" value="C:cytoplasm"/>
    <property type="evidence" value="ECO:0007669"/>
    <property type="project" value="TreeGrafter"/>
</dbReference>
<organism evidence="8 9">
    <name type="scientific">Candidatus Raskinella chloraquaticus</name>
    <dbReference type="NCBI Taxonomy" id="1951219"/>
    <lineage>
        <taxon>Bacteria</taxon>
        <taxon>Pseudomonadati</taxon>
        <taxon>Pseudomonadota</taxon>
        <taxon>Alphaproteobacteria</taxon>
        <taxon>Hyphomicrobiales</taxon>
        <taxon>Phreatobacteraceae</taxon>
        <taxon>Candidatus Raskinella</taxon>
    </lineage>
</organism>
<comment type="similarity">
    <text evidence="3 6">Belongs to the DHNA family.</text>
</comment>
<comment type="catalytic activity">
    <reaction evidence="1 6">
        <text>7,8-dihydroneopterin = 6-hydroxymethyl-7,8-dihydropterin + glycolaldehyde</text>
        <dbReference type="Rhea" id="RHEA:10540"/>
        <dbReference type="ChEBI" id="CHEBI:17001"/>
        <dbReference type="ChEBI" id="CHEBI:17071"/>
        <dbReference type="ChEBI" id="CHEBI:44841"/>
        <dbReference type="EC" id="4.1.2.25"/>
    </reaction>
</comment>
<name>A0A1W9HVH4_9HYPH</name>
<dbReference type="GO" id="GO:0004150">
    <property type="term" value="F:dihydroneopterin aldolase activity"/>
    <property type="evidence" value="ECO:0007669"/>
    <property type="project" value="UniProtKB-UniRule"/>
</dbReference>
<evidence type="ECO:0000256" key="5">
    <source>
        <dbReference type="ARBA" id="ARBA00023239"/>
    </source>
</evidence>
<evidence type="ECO:0000313" key="8">
    <source>
        <dbReference type="EMBL" id="OQW51456.1"/>
    </source>
</evidence>
<gene>
    <name evidence="8" type="ORF">A4S15_11575</name>
</gene>
<dbReference type="GO" id="GO:0046654">
    <property type="term" value="P:tetrahydrofolate biosynthetic process"/>
    <property type="evidence" value="ECO:0007669"/>
    <property type="project" value="UniProtKB-UniRule"/>
</dbReference>
<dbReference type="UniPathway" id="UPA00077">
    <property type="reaction ID" value="UER00154"/>
</dbReference>
<accession>A0A1W9HVH4</accession>
<evidence type="ECO:0000256" key="1">
    <source>
        <dbReference type="ARBA" id="ARBA00001353"/>
    </source>
</evidence>
<evidence type="ECO:0000313" key="9">
    <source>
        <dbReference type="Proteomes" id="UP000192872"/>
    </source>
</evidence>
<dbReference type="AlphaFoldDB" id="A0A1W9HVH4"/>
<dbReference type="InterPro" id="IPR006157">
    <property type="entry name" value="FolB_dom"/>
</dbReference>
<dbReference type="EMBL" id="LWDL01000019">
    <property type="protein sequence ID" value="OQW51456.1"/>
    <property type="molecule type" value="Genomic_DNA"/>
</dbReference>
<evidence type="ECO:0000256" key="6">
    <source>
        <dbReference type="RuleBase" id="RU362079"/>
    </source>
</evidence>
<reference evidence="8 9" key="1">
    <citation type="journal article" date="2017" name="Water Res.">
        <title>Comammox in drinking water systems.</title>
        <authorList>
            <person name="Wang Y."/>
            <person name="Ma L."/>
            <person name="Mao Y."/>
            <person name="Jiang X."/>
            <person name="Xia Y."/>
            <person name="Yu K."/>
            <person name="Li B."/>
            <person name="Zhang T."/>
        </authorList>
    </citation>
    <scope>NUCLEOTIDE SEQUENCE [LARGE SCALE GENOMIC DNA]</scope>
    <source>
        <strain evidence="8">SG_bin8</strain>
    </source>
</reference>
<keyword evidence="5 6" id="KW-0456">Lyase</keyword>
<evidence type="ECO:0000256" key="3">
    <source>
        <dbReference type="ARBA" id="ARBA00005708"/>
    </source>
</evidence>
<dbReference type="SMART" id="SM00905">
    <property type="entry name" value="FolB"/>
    <property type="match status" value="1"/>
</dbReference>
<evidence type="ECO:0000256" key="2">
    <source>
        <dbReference type="ARBA" id="ARBA00005013"/>
    </source>
</evidence>
<dbReference type="EC" id="4.1.2.25" evidence="6"/>
<dbReference type="NCBIfam" id="TIGR00525">
    <property type="entry name" value="folB"/>
    <property type="match status" value="1"/>
</dbReference>
<dbReference type="STRING" id="1827387.A4S15_11575"/>
<dbReference type="PANTHER" id="PTHR42844:SF1">
    <property type="entry name" value="DIHYDRONEOPTERIN ALDOLASE 1-RELATED"/>
    <property type="match status" value="1"/>
</dbReference>
<evidence type="ECO:0000256" key="4">
    <source>
        <dbReference type="ARBA" id="ARBA00022909"/>
    </source>
</evidence>
<dbReference type="PANTHER" id="PTHR42844">
    <property type="entry name" value="DIHYDRONEOPTERIN ALDOLASE 1-RELATED"/>
    <property type="match status" value="1"/>
</dbReference>
<dbReference type="Pfam" id="PF02152">
    <property type="entry name" value="FolB"/>
    <property type="match status" value="1"/>
</dbReference>
<sequence length="122" mass="13620">MKATILIKNAVFFARHGVHAEEARLGQRFEVDLEVDANIDANAERDDVTLSVGYDALHTTVEAIVRTRRYYLIEALADAILSTVIAEYPRIMEARIEIRKPGAPIDGAIDYAAVRLTRSRHG</sequence>
<dbReference type="GO" id="GO:0046656">
    <property type="term" value="P:folic acid biosynthetic process"/>
    <property type="evidence" value="ECO:0007669"/>
    <property type="project" value="UniProtKB-UniRule"/>
</dbReference>
<keyword evidence="4 6" id="KW-0289">Folate biosynthesis</keyword>
<protein>
    <recommendedName>
        <fullName evidence="6">7,8-dihydroneopterin aldolase</fullName>
        <ecNumber evidence="6">4.1.2.25</ecNumber>
    </recommendedName>
</protein>
<dbReference type="Proteomes" id="UP000192872">
    <property type="component" value="Unassembled WGS sequence"/>
</dbReference>
<feature type="domain" description="Dihydroneopterin aldolase/epimerase" evidence="7">
    <location>
        <begin position="5"/>
        <end position="118"/>
    </location>
</feature>
<comment type="caution">
    <text evidence="8">The sequence shown here is derived from an EMBL/GenBank/DDBJ whole genome shotgun (WGS) entry which is preliminary data.</text>
</comment>
<dbReference type="InterPro" id="IPR006156">
    <property type="entry name" value="Dihydroneopterin_aldolase"/>
</dbReference>